<evidence type="ECO:0000259" key="2">
    <source>
        <dbReference type="Pfam" id="PF05685"/>
    </source>
</evidence>
<protein>
    <submittedName>
        <fullName evidence="3">Uma2 family endonuclease</fullName>
    </submittedName>
</protein>
<sequence>MTALQGHPANALPPITWQKLPADFPLPDEPVESNLQPLLAAALRESLELAGLILESMLITSNFGLCATVADKTIVKAPDWVYVPSVHPLPSGEIRRSYTPQAEGEKPALVMEFISATEGGEYSINPHYPYGKWYFYEQILSIPVYVIFHPQIGVLEVYFLVQGKYQQQPPDENGRFWIEALGLFLGVWMGRKAELESYWLRWWDKSGNLLPWGSELVEQERQRAEQERQRAEQERQRAQQAEQKADRLAQRLRAMGINPEEI</sequence>
<feature type="region of interest" description="Disordered" evidence="1">
    <location>
        <begin position="221"/>
        <end position="246"/>
    </location>
</feature>
<name>A0A951PVX4_9NOST</name>
<organism evidence="3 4">
    <name type="scientific">Mojavia pulchra JT2-VF2</name>
    <dbReference type="NCBI Taxonomy" id="287848"/>
    <lineage>
        <taxon>Bacteria</taxon>
        <taxon>Bacillati</taxon>
        <taxon>Cyanobacteriota</taxon>
        <taxon>Cyanophyceae</taxon>
        <taxon>Nostocales</taxon>
        <taxon>Nostocaceae</taxon>
    </lineage>
</organism>
<evidence type="ECO:0000313" key="4">
    <source>
        <dbReference type="Proteomes" id="UP000715781"/>
    </source>
</evidence>
<gene>
    <name evidence="3" type="ORF">KME32_08855</name>
</gene>
<evidence type="ECO:0000256" key="1">
    <source>
        <dbReference type="SAM" id="MobiDB-lite"/>
    </source>
</evidence>
<dbReference type="Proteomes" id="UP000715781">
    <property type="component" value="Unassembled WGS sequence"/>
</dbReference>
<keyword evidence="3" id="KW-0255">Endonuclease</keyword>
<dbReference type="GO" id="GO:0004519">
    <property type="term" value="F:endonuclease activity"/>
    <property type="evidence" value="ECO:0007669"/>
    <property type="project" value="UniProtKB-KW"/>
</dbReference>
<feature type="domain" description="Putative restriction endonuclease" evidence="2">
    <location>
        <begin position="62"/>
        <end position="184"/>
    </location>
</feature>
<dbReference type="InterPro" id="IPR008538">
    <property type="entry name" value="Uma2"/>
</dbReference>
<comment type="caution">
    <text evidence="3">The sequence shown here is derived from an EMBL/GenBank/DDBJ whole genome shotgun (WGS) entry which is preliminary data.</text>
</comment>
<accession>A0A951PVX4</accession>
<dbReference type="PANTHER" id="PTHR33352:SF3">
    <property type="entry name" value="SLR1612 PROTEIN"/>
    <property type="match status" value="1"/>
</dbReference>
<reference evidence="3" key="1">
    <citation type="submission" date="2021-05" db="EMBL/GenBank/DDBJ databases">
        <authorList>
            <person name="Pietrasiak N."/>
            <person name="Ward R."/>
            <person name="Stajich J.E."/>
            <person name="Kurbessoian T."/>
        </authorList>
    </citation>
    <scope>NUCLEOTIDE SEQUENCE</scope>
    <source>
        <strain evidence="3">JT2-VF2</strain>
    </source>
</reference>
<dbReference type="CDD" id="cd06260">
    <property type="entry name" value="DUF820-like"/>
    <property type="match status" value="1"/>
</dbReference>
<keyword evidence="3" id="KW-0540">Nuclease</keyword>
<evidence type="ECO:0000313" key="3">
    <source>
        <dbReference type="EMBL" id="MBW4561254.1"/>
    </source>
</evidence>
<dbReference type="Pfam" id="PF05685">
    <property type="entry name" value="Uma2"/>
    <property type="match status" value="1"/>
</dbReference>
<keyword evidence="3" id="KW-0378">Hydrolase</keyword>
<proteinExistence type="predicted"/>
<dbReference type="AlphaFoldDB" id="A0A951PVX4"/>
<reference evidence="3" key="2">
    <citation type="journal article" date="2022" name="Microbiol. Resour. Announc.">
        <title>Metagenome Sequencing to Explore Phylogenomics of Terrestrial Cyanobacteria.</title>
        <authorList>
            <person name="Ward R.D."/>
            <person name="Stajich J.E."/>
            <person name="Johansen J.R."/>
            <person name="Huntemann M."/>
            <person name="Clum A."/>
            <person name="Foster B."/>
            <person name="Foster B."/>
            <person name="Roux S."/>
            <person name="Palaniappan K."/>
            <person name="Varghese N."/>
            <person name="Mukherjee S."/>
            <person name="Reddy T.B.K."/>
            <person name="Daum C."/>
            <person name="Copeland A."/>
            <person name="Chen I.A."/>
            <person name="Ivanova N.N."/>
            <person name="Kyrpides N.C."/>
            <person name="Shapiro N."/>
            <person name="Eloe-Fadrosh E.A."/>
            <person name="Pietrasiak N."/>
        </authorList>
    </citation>
    <scope>NUCLEOTIDE SEQUENCE</scope>
    <source>
        <strain evidence="3">JT2-VF2</strain>
    </source>
</reference>
<dbReference type="PANTHER" id="PTHR33352">
    <property type="entry name" value="SLR1095 PROTEIN"/>
    <property type="match status" value="1"/>
</dbReference>
<dbReference type="EMBL" id="JAHHHN010000004">
    <property type="protein sequence ID" value="MBW4561254.1"/>
    <property type="molecule type" value="Genomic_DNA"/>
</dbReference>